<reference evidence="7 8" key="1">
    <citation type="submission" date="2019-11" db="EMBL/GenBank/DDBJ databases">
        <title>Novel species isolated from a subtropical stream in China.</title>
        <authorList>
            <person name="Lu H."/>
        </authorList>
    </citation>
    <scope>NUCLEOTIDE SEQUENCE [LARGE SCALE GENOMIC DNA]</scope>
    <source>
        <strain evidence="7 8">FT92W</strain>
    </source>
</reference>
<evidence type="ECO:0000256" key="3">
    <source>
        <dbReference type="ARBA" id="ARBA00023125"/>
    </source>
</evidence>
<keyword evidence="4" id="KW-0804">Transcription</keyword>
<evidence type="ECO:0000256" key="2">
    <source>
        <dbReference type="ARBA" id="ARBA00023015"/>
    </source>
</evidence>
<evidence type="ECO:0000256" key="5">
    <source>
        <dbReference type="PROSITE-ProRule" id="PRU00335"/>
    </source>
</evidence>
<feature type="DNA-binding region" description="H-T-H motif" evidence="5">
    <location>
        <begin position="107"/>
        <end position="126"/>
    </location>
</feature>
<dbReference type="InterPro" id="IPR009057">
    <property type="entry name" value="Homeodomain-like_sf"/>
</dbReference>
<accession>A0A7X2LRV5</accession>
<dbReference type="InterPro" id="IPR050109">
    <property type="entry name" value="HTH-type_TetR-like_transc_reg"/>
</dbReference>
<keyword evidence="8" id="KW-1185">Reference proteome</keyword>
<dbReference type="Proteomes" id="UP000446768">
    <property type="component" value="Unassembled WGS sequence"/>
</dbReference>
<name>A0A7X2LRV5_9BURK</name>
<evidence type="ECO:0000256" key="4">
    <source>
        <dbReference type="ARBA" id="ARBA00023163"/>
    </source>
</evidence>
<dbReference type="GO" id="GO:0003700">
    <property type="term" value="F:DNA-binding transcription factor activity"/>
    <property type="evidence" value="ECO:0007669"/>
    <property type="project" value="TreeGrafter"/>
</dbReference>
<dbReference type="Gene3D" id="1.10.357.10">
    <property type="entry name" value="Tetracycline Repressor, domain 2"/>
    <property type="match status" value="1"/>
</dbReference>
<dbReference type="PROSITE" id="PS50977">
    <property type="entry name" value="HTH_TETR_2"/>
    <property type="match status" value="1"/>
</dbReference>
<dbReference type="EMBL" id="WKJJ01000004">
    <property type="protein sequence ID" value="MRV71641.1"/>
    <property type="molecule type" value="Genomic_DNA"/>
</dbReference>
<dbReference type="PANTHER" id="PTHR30055">
    <property type="entry name" value="HTH-TYPE TRANSCRIPTIONAL REGULATOR RUTR"/>
    <property type="match status" value="1"/>
</dbReference>
<gene>
    <name evidence="7" type="ORF">GJ700_07870</name>
</gene>
<keyword evidence="2" id="KW-0805">Transcription regulation</keyword>
<dbReference type="SUPFAM" id="SSF46689">
    <property type="entry name" value="Homeodomain-like"/>
    <property type="match status" value="1"/>
</dbReference>
<keyword evidence="3 5" id="KW-0238">DNA-binding</keyword>
<evidence type="ECO:0000313" key="7">
    <source>
        <dbReference type="EMBL" id="MRV71641.1"/>
    </source>
</evidence>
<dbReference type="AlphaFoldDB" id="A0A7X2LRV5"/>
<sequence length="307" mass="34762">MLYFSKMDGRRWEPLQHDNQSTVAADFRLRPKRRIVPCRPRSLYHKRSITMATTPRNPRSKSGNKPAVAAPTGVIPVYDSALMQERRQRILDETRRVIEENGIESLSMRELSKRANVAQRTLYNAFGSKDRLVGLVIQETYLTQLSRMKFATAPDTMEGVIERLARVCMHFGRKRNYLKAVMDLYFAPTVHRDTITMMRELSYGNSRPWLLQLEQRREISPFLSREQIEGDMTDLAFSVMRKWAIGDIGVARMADEAVRGFLVLAAGATTGEAQARALRTLALRKRRAAGPATAVEAAGMADMAGVE</sequence>
<proteinExistence type="predicted"/>
<comment type="caution">
    <text evidence="7">The sequence shown here is derived from an EMBL/GenBank/DDBJ whole genome shotgun (WGS) entry which is preliminary data.</text>
</comment>
<protein>
    <submittedName>
        <fullName evidence="7">TetR family transcriptional regulator</fullName>
    </submittedName>
</protein>
<keyword evidence="1" id="KW-0678">Repressor</keyword>
<feature type="domain" description="HTH tetR-type" evidence="6">
    <location>
        <begin position="84"/>
        <end position="144"/>
    </location>
</feature>
<dbReference type="PANTHER" id="PTHR30055:SF234">
    <property type="entry name" value="HTH-TYPE TRANSCRIPTIONAL REGULATOR BETI"/>
    <property type="match status" value="1"/>
</dbReference>
<dbReference type="PROSITE" id="PS01081">
    <property type="entry name" value="HTH_TETR_1"/>
    <property type="match status" value="1"/>
</dbReference>
<dbReference type="GO" id="GO:0000976">
    <property type="term" value="F:transcription cis-regulatory region binding"/>
    <property type="evidence" value="ECO:0007669"/>
    <property type="project" value="TreeGrafter"/>
</dbReference>
<dbReference type="InterPro" id="IPR023772">
    <property type="entry name" value="DNA-bd_HTH_TetR-type_CS"/>
</dbReference>
<dbReference type="Pfam" id="PF00440">
    <property type="entry name" value="TetR_N"/>
    <property type="match status" value="1"/>
</dbReference>
<evidence type="ECO:0000256" key="1">
    <source>
        <dbReference type="ARBA" id="ARBA00022491"/>
    </source>
</evidence>
<dbReference type="InterPro" id="IPR001647">
    <property type="entry name" value="HTH_TetR"/>
</dbReference>
<organism evidence="7 8">
    <name type="scientific">Pseudoduganella rivuli</name>
    <dbReference type="NCBI Taxonomy" id="2666085"/>
    <lineage>
        <taxon>Bacteria</taxon>
        <taxon>Pseudomonadati</taxon>
        <taxon>Pseudomonadota</taxon>
        <taxon>Betaproteobacteria</taxon>
        <taxon>Burkholderiales</taxon>
        <taxon>Oxalobacteraceae</taxon>
        <taxon>Telluria group</taxon>
        <taxon>Pseudoduganella</taxon>
    </lineage>
</organism>
<evidence type="ECO:0000313" key="8">
    <source>
        <dbReference type="Proteomes" id="UP000446768"/>
    </source>
</evidence>
<evidence type="ECO:0000259" key="6">
    <source>
        <dbReference type="PROSITE" id="PS50977"/>
    </source>
</evidence>